<dbReference type="OrthoDB" id="6402114at2"/>
<evidence type="ECO:0000313" key="2">
    <source>
        <dbReference type="Proteomes" id="UP000595663"/>
    </source>
</evidence>
<gene>
    <name evidence="1" type="ORF">AMJAP_3129</name>
</gene>
<name>A0A7R6P896_9GAMM</name>
<dbReference type="KEGG" id="ajp:AMJAP_3129"/>
<reference evidence="1 2" key="1">
    <citation type="journal article" date="2008" name="Int. J. Syst. Evol. Microbiol.">
        <title>Amphritea japonica sp. nov. and Amphritea balenae sp. nov., isolated from the sediment adjacent to sperm whale carcasses off Kagoshima, Japan.</title>
        <authorList>
            <person name="Miyazaki M."/>
            <person name="Nogi Y."/>
            <person name="Fujiwara Y."/>
            <person name="Kawato M."/>
            <person name="Nagahama T."/>
            <person name="Kubokawa K."/>
            <person name="Horikoshi K."/>
        </authorList>
    </citation>
    <scope>NUCLEOTIDE SEQUENCE [LARGE SCALE GENOMIC DNA]</scope>
    <source>
        <strain evidence="1 2">ATCC BAA-1530</strain>
    </source>
</reference>
<accession>A0A7R6P896</accession>
<dbReference type="AlphaFoldDB" id="A0A7R6P896"/>
<protein>
    <recommendedName>
        <fullName evidence="3">Cytochrome c</fullName>
    </recommendedName>
</protein>
<dbReference type="EMBL" id="AP014545">
    <property type="protein sequence ID" value="BBB27714.1"/>
    <property type="molecule type" value="Genomic_DNA"/>
</dbReference>
<dbReference type="Proteomes" id="UP000595663">
    <property type="component" value="Chromosome"/>
</dbReference>
<dbReference type="RefSeq" id="WP_019622886.1">
    <property type="nucleotide sequence ID" value="NZ_AP014545.1"/>
</dbReference>
<evidence type="ECO:0008006" key="3">
    <source>
        <dbReference type="Google" id="ProtNLM"/>
    </source>
</evidence>
<proteinExistence type="predicted"/>
<keyword evidence="2" id="KW-1185">Reference proteome</keyword>
<sequence>MKIIIMVVLSMVAMIAQSEEKSSMHDWRHDGSPAEKVSNLVQLVPGTSHWMAEMGARYQNLYWAAKQEKWDFAHYQLEEMESLVHIVSRARPGRAETAAVFLDKAIEPVEHALADEDWRKFEKAFSVLRAECMACHAKNDHSFIVLPEKPIWASSPVLNMTK</sequence>
<evidence type="ECO:0000313" key="1">
    <source>
        <dbReference type="EMBL" id="BBB27714.1"/>
    </source>
</evidence>
<organism evidence="1 2">
    <name type="scientific">Amphritea japonica ATCC BAA-1530</name>
    <dbReference type="NCBI Taxonomy" id="1278309"/>
    <lineage>
        <taxon>Bacteria</taxon>
        <taxon>Pseudomonadati</taxon>
        <taxon>Pseudomonadota</taxon>
        <taxon>Gammaproteobacteria</taxon>
        <taxon>Oceanospirillales</taxon>
        <taxon>Oceanospirillaceae</taxon>
        <taxon>Amphritea</taxon>
    </lineage>
</organism>